<dbReference type="Pfam" id="PF13640">
    <property type="entry name" value="2OG-FeII_Oxy_3"/>
    <property type="match status" value="1"/>
</dbReference>
<dbReference type="GO" id="GO:0008270">
    <property type="term" value="F:zinc ion binding"/>
    <property type="evidence" value="ECO:0007669"/>
    <property type="project" value="UniProtKB-KW"/>
</dbReference>
<evidence type="ECO:0000256" key="12">
    <source>
        <dbReference type="SAM" id="Coils"/>
    </source>
</evidence>
<dbReference type="PROSITE" id="PS50865">
    <property type="entry name" value="ZF_MYND_2"/>
    <property type="match status" value="1"/>
</dbReference>
<evidence type="ECO:0000256" key="5">
    <source>
        <dbReference type="ARBA" id="ARBA00022896"/>
    </source>
</evidence>
<dbReference type="EMBL" id="KU359104">
    <property type="protein sequence ID" value="ANS11583.1"/>
    <property type="molecule type" value="mRNA"/>
</dbReference>
<evidence type="ECO:0000256" key="7">
    <source>
        <dbReference type="ARBA" id="ARBA00023002"/>
    </source>
</evidence>
<dbReference type="GO" id="GO:0160082">
    <property type="term" value="F:hypoxia-inducible factor-proline dioxygenase activity"/>
    <property type="evidence" value="ECO:0007669"/>
    <property type="project" value="UniProtKB-EC"/>
</dbReference>
<protein>
    <recommendedName>
        <fullName evidence="9">hypoxia-inducible factor-proline dioxygenase</fullName>
        <ecNumber evidence="9">1.14.11.29</ecNumber>
    </recommendedName>
</protein>
<keyword evidence="16" id="KW-1185">Reference proteome</keyword>
<keyword evidence="3 11" id="KW-0863">Zinc-finger</keyword>
<reference evidence="15" key="1">
    <citation type="journal article" date="2008" name="Biol. Bull.">
        <title>cDNA sequences for transcription factors and signaling proteins of the hemichordate Saccoglossus kowalevskii: efficacy of the expressed sequence tag (EST) approach for evolutionary and developmental studies of a new organism.</title>
        <authorList>
            <person name="Freeman R.M. Jr."/>
            <person name="Wu M."/>
            <person name="Cordonnier-Pratt M.M."/>
            <person name="Pratt L.H."/>
            <person name="Gruber C.E."/>
            <person name="Smith M."/>
            <person name="Lander E.S."/>
            <person name="Stange-Thomann N."/>
            <person name="Lowe C.J."/>
            <person name="Gerhart J."/>
            <person name="Kirschner M."/>
        </authorList>
    </citation>
    <scope>NUCLEOTIDE SEQUENCE</scope>
</reference>
<dbReference type="InterPro" id="IPR051559">
    <property type="entry name" value="HIF_prolyl_hydroxylases"/>
</dbReference>
<comment type="catalytic activity">
    <reaction evidence="10">
        <text>L-prolyl-[hypoxia-inducible factor alpha subunit] + 2-oxoglutarate + O2 = trans-4-hydroxy-L-prolyl-[hypoxia-inducible factor alpha subunit] + succinate + CO2</text>
        <dbReference type="Rhea" id="RHEA:48400"/>
        <dbReference type="Rhea" id="RHEA-COMP:12093"/>
        <dbReference type="Rhea" id="RHEA-COMP:12094"/>
        <dbReference type="ChEBI" id="CHEBI:15379"/>
        <dbReference type="ChEBI" id="CHEBI:16526"/>
        <dbReference type="ChEBI" id="CHEBI:16810"/>
        <dbReference type="ChEBI" id="CHEBI:30031"/>
        <dbReference type="ChEBI" id="CHEBI:50342"/>
        <dbReference type="ChEBI" id="CHEBI:61965"/>
        <dbReference type="EC" id="1.14.11.29"/>
    </reaction>
</comment>
<gene>
    <name evidence="17" type="primary">LOC100377307</name>
</gene>
<dbReference type="Gene3D" id="6.10.140.2220">
    <property type="match status" value="1"/>
</dbReference>
<keyword evidence="5" id="KW-0847">Vitamin C</keyword>
<dbReference type="InterPro" id="IPR002893">
    <property type="entry name" value="Znf_MYND"/>
</dbReference>
<evidence type="ECO:0000259" key="14">
    <source>
        <dbReference type="PROSITE" id="PS51471"/>
    </source>
</evidence>
<dbReference type="RefSeq" id="XP_006812516.1">
    <property type="nucleotide sequence ID" value="XM_006812453.1"/>
</dbReference>
<reference evidence="17" key="3">
    <citation type="submission" date="2025-05" db="UniProtKB">
        <authorList>
            <consortium name="RefSeq"/>
        </authorList>
    </citation>
    <scope>IDENTIFICATION</scope>
    <source>
        <tissue evidence="17">Testes</tissue>
    </source>
</reference>
<evidence type="ECO:0000313" key="16">
    <source>
        <dbReference type="Proteomes" id="UP000694865"/>
    </source>
</evidence>
<evidence type="ECO:0000313" key="17">
    <source>
        <dbReference type="RefSeq" id="XP_006812516.1"/>
    </source>
</evidence>
<dbReference type="GO" id="GO:0031418">
    <property type="term" value="F:L-ascorbic acid binding"/>
    <property type="evidence" value="ECO:0007669"/>
    <property type="project" value="UniProtKB-KW"/>
</dbReference>
<sequence length="409" mass="46821">MADAGDVTESRCAVCEKIEDLKRCSRCHVVHYCSREHQKQHWKVHKTSCVAQISKSVYPVHLQRGSQLDDGQKPELFKDERFDARPLKLIRFPKPQKYSLGYLAEFAIRNMTQRGFSIIDNFCKKCDPRKILEDVKRLQDTGVFKDGRLSGGRTSGDASKQKTELALRGDKITWLHGNEDEYPHIKLLVDSIDSLVAKFNLFSQGQFVIGGRTKIMATCYPGGGSGYIRHVDNPNEDGRHVTCLFYLNENWDVKKSGGLLRIFPNEEDYVDVEPIMNRLLLFWSDMRNPHEVQPAFSTRYAITTWYYDKSEREKAKMDKLREEISTLKDDMVALEVEKRQAETDMLKNEIETKTQNALKVLSDDELEAITALIDGQSDPLGMLTQMGVAPSIQTALMEMIEKKKISNTK</sequence>
<feature type="domain" description="MYND-type" evidence="13">
    <location>
        <begin position="12"/>
        <end position="49"/>
    </location>
</feature>
<dbReference type="KEGG" id="sko:100377307"/>
<dbReference type="Pfam" id="PF01753">
    <property type="entry name" value="zf-MYND"/>
    <property type="match status" value="1"/>
</dbReference>
<feature type="domain" description="Fe2OG dioxygenase" evidence="14">
    <location>
        <begin position="211"/>
        <end position="308"/>
    </location>
</feature>
<dbReference type="Proteomes" id="UP000694865">
    <property type="component" value="Unplaced"/>
</dbReference>
<dbReference type="EC" id="1.14.11.29" evidence="9"/>
<keyword evidence="6" id="KW-0223">Dioxygenase</keyword>
<dbReference type="GO" id="GO:0071456">
    <property type="term" value="P:cellular response to hypoxia"/>
    <property type="evidence" value="ECO:0007669"/>
    <property type="project" value="TreeGrafter"/>
</dbReference>
<evidence type="ECO:0000313" key="15">
    <source>
        <dbReference type="EMBL" id="ANS11583.1"/>
    </source>
</evidence>
<evidence type="ECO:0000256" key="2">
    <source>
        <dbReference type="ARBA" id="ARBA00022723"/>
    </source>
</evidence>
<evidence type="ECO:0000256" key="1">
    <source>
        <dbReference type="ARBA" id="ARBA00001961"/>
    </source>
</evidence>
<keyword evidence="12" id="KW-0175">Coiled coil</keyword>
<evidence type="ECO:0000256" key="4">
    <source>
        <dbReference type="ARBA" id="ARBA00022833"/>
    </source>
</evidence>
<dbReference type="PANTHER" id="PTHR12907:SF26">
    <property type="entry name" value="HIF PROLYL HYDROXYLASE, ISOFORM C"/>
    <property type="match status" value="1"/>
</dbReference>
<evidence type="ECO:0000256" key="3">
    <source>
        <dbReference type="ARBA" id="ARBA00022771"/>
    </source>
</evidence>
<dbReference type="SMART" id="SM00702">
    <property type="entry name" value="P4Hc"/>
    <property type="match status" value="1"/>
</dbReference>
<dbReference type="PANTHER" id="PTHR12907">
    <property type="entry name" value="EGL NINE HOMOLOG-RELATED"/>
    <property type="match status" value="1"/>
</dbReference>
<dbReference type="SUPFAM" id="SSF144232">
    <property type="entry name" value="HIT/MYND zinc finger-like"/>
    <property type="match status" value="1"/>
</dbReference>
<dbReference type="Gene3D" id="2.60.120.620">
    <property type="entry name" value="q2cbj1_9rhob like domain"/>
    <property type="match status" value="1"/>
</dbReference>
<feature type="coiled-coil region" evidence="12">
    <location>
        <begin position="310"/>
        <end position="344"/>
    </location>
</feature>
<dbReference type="PROSITE" id="PS51471">
    <property type="entry name" value="FE2OG_OXY"/>
    <property type="match status" value="1"/>
</dbReference>
<organism evidence="15">
    <name type="scientific">Saccoglossus kowalevskii</name>
    <name type="common">Acorn worm</name>
    <dbReference type="NCBI Taxonomy" id="10224"/>
    <lineage>
        <taxon>Eukaryota</taxon>
        <taxon>Metazoa</taxon>
        <taxon>Hemichordata</taxon>
        <taxon>Enteropneusta</taxon>
        <taxon>Harrimaniidae</taxon>
        <taxon>Saccoglossus</taxon>
    </lineage>
</organism>
<dbReference type="GO" id="GO:0008198">
    <property type="term" value="F:ferrous iron binding"/>
    <property type="evidence" value="ECO:0007669"/>
    <property type="project" value="TreeGrafter"/>
</dbReference>
<accession>A0A1B1JCE5</accession>
<comment type="cofactor">
    <cofactor evidence="1">
        <name>L-ascorbate</name>
        <dbReference type="ChEBI" id="CHEBI:38290"/>
    </cofactor>
</comment>
<evidence type="ECO:0000259" key="13">
    <source>
        <dbReference type="PROSITE" id="PS50865"/>
    </source>
</evidence>
<keyword evidence="8" id="KW-0408">Iron</keyword>
<evidence type="ECO:0000256" key="9">
    <source>
        <dbReference type="ARBA" id="ARBA00039004"/>
    </source>
</evidence>
<dbReference type="InterPro" id="IPR006620">
    <property type="entry name" value="Pro_4_hyd_alph"/>
</dbReference>
<proteinExistence type="evidence at transcript level"/>
<dbReference type="PROSITE" id="PS01360">
    <property type="entry name" value="ZF_MYND_1"/>
    <property type="match status" value="1"/>
</dbReference>
<dbReference type="InterPro" id="IPR005123">
    <property type="entry name" value="Oxoglu/Fe-dep_dioxygenase_dom"/>
</dbReference>
<keyword evidence="4" id="KW-0862">Zinc</keyword>
<dbReference type="AlphaFoldDB" id="A0A1B1JCE5"/>
<keyword evidence="2" id="KW-0479">Metal-binding</keyword>
<evidence type="ECO:0000256" key="8">
    <source>
        <dbReference type="ARBA" id="ARBA00023004"/>
    </source>
</evidence>
<evidence type="ECO:0000256" key="11">
    <source>
        <dbReference type="PROSITE-ProRule" id="PRU00134"/>
    </source>
</evidence>
<evidence type="ECO:0000256" key="10">
    <source>
        <dbReference type="ARBA" id="ARBA00049134"/>
    </source>
</evidence>
<keyword evidence="7" id="KW-0560">Oxidoreductase</keyword>
<dbReference type="InterPro" id="IPR044862">
    <property type="entry name" value="Pro_4_hyd_alph_FE2OG_OXY"/>
</dbReference>
<dbReference type="OrthoDB" id="5952526at2759"/>
<evidence type="ECO:0000256" key="6">
    <source>
        <dbReference type="ARBA" id="ARBA00022964"/>
    </source>
</evidence>
<reference evidence="15" key="2">
    <citation type="submission" date="2015-12" db="EMBL/GenBank/DDBJ databases">
        <authorList>
            <person name="Shamseldin A."/>
            <person name="Moawad H."/>
            <person name="Abd El-Rahim W.M."/>
            <person name="Sadowsky M.J."/>
        </authorList>
    </citation>
    <scope>NUCLEOTIDE SEQUENCE</scope>
</reference>
<name>A0A1B1JCE5_SACKO</name>
<dbReference type="GeneID" id="100377307"/>